<feature type="transmembrane region" description="Helical" evidence="1">
    <location>
        <begin position="72"/>
        <end position="104"/>
    </location>
</feature>
<dbReference type="PANTHER" id="PTHR42903">
    <property type="entry name" value="INNER MEMBRANE PROTEIN YCCF"/>
    <property type="match status" value="1"/>
</dbReference>
<reference evidence="4 5" key="1">
    <citation type="submission" date="2018-03" db="EMBL/GenBank/DDBJ databases">
        <title>Genomic Encyclopedia of Archaeal and Bacterial Type Strains, Phase II (KMG-II): from individual species to whole genera.</title>
        <authorList>
            <person name="Goeker M."/>
        </authorList>
    </citation>
    <scope>NUCLEOTIDE SEQUENCE [LARGE SCALE GENOMIC DNA]</scope>
    <source>
        <strain evidence="4 5">DSM 27267</strain>
    </source>
</reference>
<evidence type="ECO:0000313" key="3">
    <source>
        <dbReference type="EMBL" id="GET22512.1"/>
    </source>
</evidence>
<dbReference type="OrthoDB" id="9790567at2"/>
<feature type="domain" description="Inner membrane component" evidence="2">
    <location>
        <begin position="4"/>
        <end position="54"/>
    </location>
</feature>
<evidence type="ECO:0000313" key="6">
    <source>
        <dbReference type="Proteomes" id="UP000396862"/>
    </source>
</evidence>
<evidence type="ECO:0000313" key="4">
    <source>
        <dbReference type="EMBL" id="PSK81913.1"/>
    </source>
</evidence>
<dbReference type="GO" id="GO:0005886">
    <property type="term" value="C:plasma membrane"/>
    <property type="evidence" value="ECO:0007669"/>
    <property type="project" value="TreeGrafter"/>
</dbReference>
<dbReference type="InterPro" id="IPR031308">
    <property type="entry name" value="UCP028777"/>
</dbReference>
<dbReference type="AlphaFoldDB" id="A0A2P8CAB4"/>
<gene>
    <name evidence="4" type="ORF">CLV93_10720</name>
    <name evidence="3" type="ORF">JCM18694_27580</name>
</gene>
<keyword evidence="1" id="KW-0812">Transmembrane</keyword>
<evidence type="ECO:0000256" key="1">
    <source>
        <dbReference type="SAM" id="Phobius"/>
    </source>
</evidence>
<name>A0A2P8CAB4_9BACT</name>
<sequence length="122" mass="13775">MRILGNIIWFVFGGVFIFFEYLWGGLILCLTIVGIPWGLQAFKLGIAHLAPFGKRVVPTGDSIPVISFLLNVIWIILAGFWIAVTHLLFGILFCVTIIGIPFGLQHFKLMRLGFYPFGYDLR</sequence>
<dbReference type="PANTHER" id="PTHR42903:SF1">
    <property type="entry name" value="INNER MEMBRANE PROTEIN YCCF"/>
    <property type="match status" value="1"/>
</dbReference>
<keyword evidence="1" id="KW-1133">Transmembrane helix</keyword>
<reference evidence="3 6" key="2">
    <citation type="submission" date="2019-10" db="EMBL/GenBank/DDBJ databases">
        <title>Prolixibacter strains distinguished by the presence of nitrate reductase genes were adept at nitrate-dependent anaerobic corrosion of metallic iron and carbon steel.</title>
        <authorList>
            <person name="Iino T."/>
            <person name="Shono N."/>
            <person name="Ito K."/>
            <person name="Nakamura R."/>
            <person name="Sueoka K."/>
            <person name="Harayama S."/>
            <person name="Ohkuma M."/>
        </authorList>
    </citation>
    <scope>NUCLEOTIDE SEQUENCE [LARGE SCALE GENOMIC DNA]</scope>
    <source>
        <strain evidence="3 6">MIC1-1</strain>
    </source>
</reference>
<dbReference type="EMBL" id="BLAU01000001">
    <property type="protein sequence ID" value="GET22512.1"/>
    <property type="molecule type" value="Genomic_DNA"/>
</dbReference>
<evidence type="ECO:0000313" key="5">
    <source>
        <dbReference type="Proteomes" id="UP000240621"/>
    </source>
</evidence>
<protein>
    <submittedName>
        <fullName evidence="4">Uncharacterized membrane protein YccF (DUF307 family)</fullName>
    </submittedName>
</protein>
<comment type="caution">
    <text evidence="4">The sequence shown here is derived from an EMBL/GenBank/DDBJ whole genome shotgun (WGS) entry which is preliminary data.</text>
</comment>
<dbReference type="InterPro" id="IPR005185">
    <property type="entry name" value="YccF"/>
</dbReference>
<dbReference type="Proteomes" id="UP000240621">
    <property type="component" value="Unassembled WGS sequence"/>
</dbReference>
<proteinExistence type="predicted"/>
<dbReference type="RefSeq" id="WP_106542726.1">
    <property type="nucleotide sequence ID" value="NZ_BLAU01000001.1"/>
</dbReference>
<dbReference type="NCBIfam" id="NF008740">
    <property type="entry name" value="PRK11770.1-2"/>
    <property type="match status" value="1"/>
</dbReference>
<accession>A0A2P8CAB4</accession>
<evidence type="ECO:0000259" key="2">
    <source>
        <dbReference type="Pfam" id="PF03733"/>
    </source>
</evidence>
<dbReference type="Pfam" id="PF03733">
    <property type="entry name" value="YccF"/>
    <property type="match status" value="2"/>
</dbReference>
<keyword evidence="6" id="KW-1185">Reference proteome</keyword>
<organism evidence="4 5">
    <name type="scientific">Prolixibacter denitrificans</name>
    <dbReference type="NCBI Taxonomy" id="1541063"/>
    <lineage>
        <taxon>Bacteria</taxon>
        <taxon>Pseudomonadati</taxon>
        <taxon>Bacteroidota</taxon>
        <taxon>Bacteroidia</taxon>
        <taxon>Marinilabiliales</taxon>
        <taxon>Prolixibacteraceae</taxon>
        <taxon>Prolixibacter</taxon>
    </lineage>
</organism>
<dbReference type="Proteomes" id="UP000396862">
    <property type="component" value="Unassembled WGS sequence"/>
</dbReference>
<feature type="domain" description="Inner membrane component" evidence="2">
    <location>
        <begin position="69"/>
        <end position="118"/>
    </location>
</feature>
<dbReference type="InterPro" id="IPR052937">
    <property type="entry name" value="Inner_membrane_protein"/>
</dbReference>
<feature type="transmembrane region" description="Helical" evidence="1">
    <location>
        <begin position="7"/>
        <end position="35"/>
    </location>
</feature>
<dbReference type="PIRSF" id="PIRSF028777">
    <property type="entry name" value="UCP028777"/>
    <property type="match status" value="1"/>
</dbReference>
<dbReference type="EMBL" id="PYGC01000007">
    <property type="protein sequence ID" value="PSK81913.1"/>
    <property type="molecule type" value="Genomic_DNA"/>
</dbReference>
<keyword evidence="1" id="KW-0472">Membrane</keyword>